<evidence type="ECO:0008006" key="3">
    <source>
        <dbReference type="Google" id="ProtNLM"/>
    </source>
</evidence>
<dbReference type="RefSeq" id="WP_089274428.1">
    <property type="nucleotide sequence ID" value="NZ_FZOC01000004.1"/>
</dbReference>
<name>A0A239AVR4_9BACT</name>
<dbReference type="SUPFAM" id="SSF47413">
    <property type="entry name" value="lambda repressor-like DNA-binding domains"/>
    <property type="match status" value="1"/>
</dbReference>
<gene>
    <name evidence="1" type="ORF">SAMN04488503_2222</name>
</gene>
<sequence>MGIKQDIETFLAESGWNSSRLAKTAEVPISSITRLLNGKRPGLNTKTYERIQAVIDAYIPIPPPENPPQDEARA</sequence>
<organism evidence="1 2">
    <name type="scientific">Humidesulfovibrio mexicanus</name>
    <dbReference type="NCBI Taxonomy" id="147047"/>
    <lineage>
        <taxon>Bacteria</taxon>
        <taxon>Pseudomonadati</taxon>
        <taxon>Thermodesulfobacteriota</taxon>
        <taxon>Desulfovibrionia</taxon>
        <taxon>Desulfovibrionales</taxon>
        <taxon>Desulfovibrionaceae</taxon>
        <taxon>Humidesulfovibrio</taxon>
    </lineage>
</organism>
<reference evidence="1 2" key="1">
    <citation type="submission" date="2017-06" db="EMBL/GenBank/DDBJ databases">
        <authorList>
            <person name="Kim H.J."/>
            <person name="Triplett B.A."/>
        </authorList>
    </citation>
    <scope>NUCLEOTIDE SEQUENCE [LARGE SCALE GENOMIC DNA]</scope>
    <source>
        <strain evidence="1 2">DSM 13116</strain>
    </source>
</reference>
<dbReference type="EMBL" id="FZOC01000004">
    <property type="protein sequence ID" value="SNR99114.1"/>
    <property type="molecule type" value="Genomic_DNA"/>
</dbReference>
<dbReference type="Proteomes" id="UP000198324">
    <property type="component" value="Unassembled WGS sequence"/>
</dbReference>
<evidence type="ECO:0000313" key="2">
    <source>
        <dbReference type="Proteomes" id="UP000198324"/>
    </source>
</evidence>
<dbReference type="AlphaFoldDB" id="A0A239AVR4"/>
<accession>A0A239AVR4</accession>
<protein>
    <recommendedName>
        <fullName evidence="3">Helix-turn-helix</fullName>
    </recommendedName>
</protein>
<proteinExistence type="predicted"/>
<keyword evidence="2" id="KW-1185">Reference proteome</keyword>
<dbReference type="GO" id="GO:0003677">
    <property type="term" value="F:DNA binding"/>
    <property type="evidence" value="ECO:0007669"/>
    <property type="project" value="InterPro"/>
</dbReference>
<dbReference type="InterPro" id="IPR010982">
    <property type="entry name" value="Lambda_DNA-bd_dom_sf"/>
</dbReference>
<dbReference type="OrthoDB" id="1649314at2"/>
<evidence type="ECO:0000313" key="1">
    <source>
        <dbReference type="EMBL" id="SNR99114.1"/>
    </source>
</evidence>